<feature type="non-terminal residue" evidence="1">
    <location>
        <position position="1"/>
    </location>
</feature>
<proteinExistence type="predicted"/>
<keyword evidence="2" id="KW-1185">Reference proteome</keyword>
<name>A0A8J5X5J2_ZIZPA</name>
<evidence type="ECO:0000313" key="2">
    <source>
        <dbReference type="Proteomes" id="UP000729402"/>
    </source>
</evidence>
<dbReference type="EMBL" id="JAAALK010000079">
    <property type="protein sequence ID" value="KAG8100668.1"/>
    <property type="molecule type" value="Genomic_DNA"/>
</dbReference>
<gene>
    <name evidence="1" type="ORF">GUJ93_ZPchr0013g34906</name>
</gene>
<sequence>MLSAIKVESELPAKVKSFIDRVINIPLQDIMVPLLGFRWEFNKVNYIHIAPDYEIPWQKQ</sequence>
<protein>
    <submittedName>
        <fullName evidence="1">Uncharacterized protein</fullName>
    </submittedName>
</protein>
<reference evidence="1" key="2">
    <citation type="submission" date="2021-02" db="EMBL/GenBank/DDBJ databases">
        <authorList>
            <person name="Kimball J.A."/>
            <person name="Haas M.W."/>
            <person name="Macchietto M."/>
            <person name="Kono T."/>
            <person name="Duquette J."/>
            <person name="Shao M."/>
        </authorList>
    </citation>
    <scope>NUCLEOTIDE SEQUENCE</scope>
    <source>
        <tissue evidence="1">Fresh leaf tissue</tissue>
    </source>
</reference>
<organism evidence="1 2">
    <name type="scientific">Zizania palustris</name>
    <name type="common">Northern wild rice</name>
    <dbReference type="NCBI Taxonomy" id="103762"/>
    <lineage>
        <taxon>Eukaryota</taxon>
        <taxon>Viridiplantae</taxon>
        <taxon>Streptophyta</taxon>
        <taxon>Embryophyta</taxon>
        <taxon>Tracheophyta</taxon>
        <taxon>Spermatophyta</taxon>
        <taxon>Magnoliopsida</taxon>
        <taxon>Liliopsida</taxon>
        <taxon>Poales</taxon>
        <taxon>Poaceae</taxon>
        <taxon>BOP clade</taxon>
        <taxon>Oryzoideae</taxon>
        <taxon>Oryzeae</taxon>
        <taxon>Zizaniinae</taxon>
        <taxon>Zizania</taxon>
    </lineage>
</organism>
<dbReference type="OrthoDB" id="1717962at2759"/>
<evidence type="ECO:0000313" key="1">
    <source>
        <dbReference type="EMBL" id="KAG8100668.1"/>
    </source>
</evidence>
<dbReference type="AlphaFoldDB" id="A0A8J5X5J2"/>
<dbReference type="Proteomes" id="UP000729402">
    <property type="component" value="Unassembled WGS sequence"/>
</dbReference>
<accession>A0A8J5X5J2</accession>
<reference evidence="1" key="1">
    <citation type="journal article" date="2021" name="bioRxiv">
        <title>Whole Genome Assembly and Annotation of Northern Wild Rice, Zizania palustris L., Supports a Whole Genome Duplication in the Zizania Genus.</title>
        <authorList>
            <person name="Haas M."/>
            <person name="Kono T."/>
            <person name="Macchietto M."/>
            <person name="Millas R."/>
            <person name="McGilp L."/>
            <person name="Shao M."/>
            <person name="Duquette J."/>
            <person name="Hirsch C.N."/>
            <person name="Kimball J."/>
        </authorList>
    </citation>
    <scope>NUCLEOTIDE SEQUENCE</scope>
    <source>
        <tissue evidence="1">Fresh leaf tissue</tissue>
    </source>
</reference>
<comment type="caution">
    <text evidence="1">The sequence shown here is derived from an EMBL/GenBank/DDBJ whole genome shotgun (WGS) entry which is preliminary data.</text>
</comment>